<dbReference type="Gene3D" id="1.50.10.20">
    <property type="match status" value="1"/>
</dbReference>
<evidence type="ECO:0000313" key="3">
    <source>
        <dbReference type="Proteomes" id="UP001499882"/>
    </source>
</evidence>
<evidence type="ECO:0008006" key="4">
    <source>
        <dbReference type="Google" id="ProtNLM"/>
    </source>
</evidence>
<name>A0ABP8YGD8_9ACTN</name>
<dbReference type="SUPFAM" id="SSF48239">
    <property type="entry name" value="Terpenoid cyclases/Protein prenyltransferases"/>
    <property type="match status" value="1"/>
</dbReference>
<reference evidence="3" key="1">
    <citation type="journal article" date="2019" name="Int. J. Syst. Evol. Microbiol.">
        <title>The Global Catalogue of Microorganisms (GCM) 10K type strain sequencing project: providing services to taxonomists for standard genome sequencing and annotation.</title>
        <authorList>
            <consortium name="The Broad Institute Genomics Platform"/>
            <consortium name="The Broad Institute Genome Sequencing Center for Infectious Disease"/>
            <person name="Wu L."/>
            <person name="Ma J."/>
        </authorList>
    </citation>
    <scope>NUCLEOTIDE SEQUENCE [LARGE SCALE GENOMIC DNA]</scope>
    <source>
        <strain evidence="3">JCM 18532</strain>
    </source>
</reference>
<gene>
    <name evidence="2" type="ORF">GCM10023350_07490</name>
</gene>
<comment type="caution">
    <text evidence="2">The sequence shown here is derived from an EMBL/GenBank/DDBJ whole genome shotgun (WGS) entry which is preliminary data.</text>
</comment>
<dbReference type="EMBL" id="BAABKN010000005">
    <property type="protein sequence ID" value="GAA4727155.1"/>
    <property type="molecule type" value="Genomic_DNA"/>
</dbReference>
<evidence type="ECO:0000256" key="1">
    <source>
        <dbReference type="SAM" id="MobiDB-lite"/>
    </source>
</evidence>
<proteinExistence type="predicted"/>
<evidence type="ECO:0000313" key="2">
    <source>
        <dbReference type="EMBL" id="GAA4727155.1"/>
    </source>
</evidence>
<organism evidence="2 3">
    <name type="scientific">Nocardioides endophyticus</name>
    <dbReference type="NCBI Taxonomy" id="1353775"/>
    <lineage>
        <taxon>Bacteria</taxon>
        <taxon>Bacillati</taxon>
        <taxon>Actinomycetota</taxon>
        <taxon>Actinomycetes</taxon>
        <taxon>Propionibacteriales</taxon>
        <taxon>Nocardioidaceae</taxon>
        <taxon>Nocardioides</taxon>
    </lineage>
</organism>
<keyword evidence="3" id="KW-1185">Reference proteome</keyword>
<sequence>MAGEAGETPALTRNRRAGAPATTRPDHTLSWKAVGGDPGIHLEPLPLSSGKETMLRSVRRATALVAVPALTALVLVATPTAATAAEPSPSGSASTWLTGQLTGGEIVGEFGPDYGLSIDTAVALAAVGGHQSDVVAVRDALAAHVESYTTGDAFGDVDSQYAGATAKAMWFARLSGGNPHAFGGVDLQTQLESLVTTTGPSTGRIVDQSSYGDYANALGQIFAARGLAQGSSPLAADVRSFLLKQQCAAGFFRLSFTESAGAADQTCDGGTATESAPDTDVTALFVIALHDDAAVAAPVAAATAWLKQQQLGDGSFGGGPSTEAPNANSTGLAGWALGEVGDTAGAKKAAVWVKAHQVVNAGACAQYAAADTGSIAYDDAALTALVTKPIAPATRDKARRATAQAIPVLKWAPAGTGTNVLFTSEYVRAGTTPSVGVTGAAPGDALCATTPDGQKLAATANAAGEAQFPIKLGTRTSTTVVTVANAAGVVDTATIKALGAKKLGITTKAKVRKGKTVKVLVRGLAPAESVVVKVGGKKKAGQANGKGRFVAKVKATKRGKTKVVVRGEFANRKGTKTIRVVR</sequence>
<accession>A0ABP8YGD8</accession>
<feature type="region of interest" description="Disordered" evidence="1">
    <location>
        <begin position="1"/>
        <end position="30"/>
    </location>
</feature>
<dbReference type="Proteomes" id="UP001499882">
    <property type="component" value="Unassembled WGS sequence"/>
</dbReference>
<dbReference type="InterPro" id="IPR008930">
    <property type="entry name" value="Terpenoid_cyclase/PrenylTrfase"/>
</dbReference>
<protein>
    <recommendedName>
        <fullName evidence="4">Terpene cyclase/mutase family protein</fullName>
    </recommendedName>
</protein>